<feature type="compositionally biased region" description="Basic and acidic residues" evidence="1">
    <location>
        <begin position="67"/>
        <end position="78"/>
    </location>
</feature>
<evidence type="ECO:0000313" key="2">
    <source>
        <dbReference type="EMBL" id="GBP53181.1"/>
    </source>
</evidence>
<feature type="region of interest" description="Disordered" evidence="1">
    <location>
        <begin position="58"/>
        <end position="78"/>
    </location>
</feature>
<comment type="caution">
    <text evidence="2">The sequence shown here is derived from an EMBL/GenBank/DDBJ whole genome shotgun (WGS) entry which is preliminary data.</text>
</comment>
<evidence type="ECO:0000256" key="1">
    <source>
        <dbReference type="SAM" id="MobiDB-lite"/>
    </source>
</evidence>
<dbReference type="Proteomes" id="UP000299102">
    <property type="component" value="Unassembled WGS sequence"/>
</dbReference>
<proteinExistence type="predicted"/>
<sequence length="78" mass="8508">MKLGSKSRLEPELSKKNSGIARHRSRVTARCLAPCPQTVLDIPHQVPGHRCCCSLPSRNSEASLEPTRTDKAVTGGRE</sequence>
<gene>
    <name evidence="2" type="ORF">EVAR_28524_1</name>
</gene>
<organism evidence="2 3">
    <name type="scientific">Eumeta variegata</name>
    <name type="common">Bagworm moth</name>
    <name type="synonym">Eumeta japonica</name>
    <dbReference type="NCBI Taxonomy" id="151549"/>
    <lineage>
        <taxon>Eukaryota</taxon>
        <taxon>Metazoa</taxon>
        <taxon>Ecdysozoa</taxon>
        <taxon>Arthropoda</taxon>
        <taxon>Hexapoda</taxon>
        <taxon>Insecta</taxon>
        <taxon>Pterygota</taxon>
        <taxon>Neoptera</taxon>
        <taxon>Endopterygota</taxon>
        <taxon>Lepidoptera</taxon>
        <taxon>Glossata</taxon>
        <taxon>Ditrysia</taxon>
        <taxon>Tineoidea</taxon>
        <taxon>Psychidae</taxon>
        <taxon>Oiketicinae</taxon>
        <taxon>Eumeta</taxon>
    </lineage>
</organism>
<keyword evidence="3" id="KW-1185">Reference proteome</keyword>
<protein>
    <submittedName>
        <fullName evidence="2">Uncharacterized protein</fullName>
    </submittedName>
</protein>
<dbReference type="EMBL" id="BGZK01000617">
    <property type="protein sequence ID" value="GBP53181.1"/>
    <property type="molecule type" value="Genomic_DNA"/>
</dbReference>
<feature type="region of interest" description="Disordered" evidence="1">
    <location>
        <begin position="1"/>
        <end position="23"/>
    </location>
</feature>
<name>A0A4C1WPH5_EUMVA</name>
<dbReference type="AlphaFoldDB" id="A0A4C1WPH5"/>
<reference evidence="2 3" key="1">
    <citation type="journal article" date="2019" name="Commun. Biol.">
        <title>The bagworm genome reveals a unique fibroin gene that provides high tensile strength.</title>
        <authorList>
            <person name="Kono N."/>
            <person name="Nakamura H."/>
            <person name="Ohtoshi R."/>
            <person name="Tomita M."/>
            <person name="Numata K."/>
            <person name="Arakawa K."/>
        </authorList>
    </citation>
    <scope>NUCLEOTIDE SEQUENCE [LARGE SCALE GENOMIC DNA]</scope>
</reference>
<accession>A0A4C1WPH5</accession>
<evidence type="ECO:0000313" key="3">
    <source>
        <dbReference type="Proteomes" id="UP000299102"/>
    </source>
</evidence>